<feature type="compositionally biased region" description="Basic and acidic residues" evidence="1">
    <location>
        <begin position="81"/>
        <end position="90"/>
    </location>
</feature>
<feature type="compositionally biased region" description="Basic and acidic residues" evidence="1">
    <location>
        <begin position="324"/>
        <end position="334"/>
    </location>
</feature>
<feature type="compositionally biased region" description="Basic and acidic residues" evidence="1">
    <location>
        <begin position="111"/>
        <end position="126"/>
    </location>
</feature>
<accession>A0ABR0SC09</accession>
<dbReference type="EMBL" id="JAVFKD010000014">
    <property type="protein sequence ID" value="KAK5989703.1"/>
    <property type="molecule type" value="Genomic_DNA"/>
</dbReference>
<evidence type="ECO:0000256" key="1">
    <source>
        <dbReference type="SAM" id="MobiDB-lite"/>
    </source>
</evidence>
<feature type="compositionally biased region" description="Basic and acidic residues" evidence="1">
    <location>
        <begin position="224"/>
        <end position="240"/>
    </location>
</feature>
<gene>
    <name evidence="2" type="ORF">PT974_07959</name>
</gene>
<feature type="compositionally biased region" description="Basic residues" evidence="1">
    <location>
        <begin position="335"/>
        <end position="346"/>
    </location>
</feature>
<name>A0ABR0SC09_9HYPO</name>
<feature type="region of interest" description="Disordered" evidence="1">
    <location>
        <begin position="50"/>
        <end position="284"/>
    </location>
</feature>
<evidence type="ECO:0000313" key="2">
    <source>
        <dbReference type="EMBL" id="KAK5989703.1"/>
    </source>
</evidence>
<evidence type="ECO:0000313" key="3">
    <source>
        <dbReference type="Proteomes" id="UP001338125"/>
    </source>
</evidence>
<organism evidence="2 3">
    <name type="scientific">Cladobotryum mycophilum</name>
    <dbReference type="NCBI Taxonomy" id="491253"/>
    <lineage>
        <taxon>Eukaryota</taxon>
        <taxon>Fungi</taxon>
        <taxon>Dikarya</taxon>
        <taxon>Ascomycota</taxon>
        <taxon>Pezizomycotina</taxon>
        <taxon>Sordariomycetes</taxon>
        <taxon>Hypocreomycetidae</taxon>
        <taxon>Hypocreales</taxon>
        <taxon>Hypocreaceae</taxon>
        <taxon>Cladobotryum</taxon>
    </lineage>
</organism>
<proteinExistence type="predicted"/>
<feature type="region of interest" description="Disordered" evidence="1">
    <location>
        <begin position="312"/>
        <end position="346"/>
    </location>
</feature>
<feature type="compositionally biased region" description="Basic and acidic residues" evidence="1">
    <location>
        <begin position="175"/>
        <end position="192"/>
    </location>
</feature>
<reference evidence="2 3" key="1">
    <citation type="submission" date="2024-01" db="EMBL/GenBank/DDBJ databases">
        <title>Complete genome of Cladobotryum mycophilum ATHUM6906.</title>
        <authorList>
            <person name="Christinaki A.C."/>
            <person name="Myridakis A.I."/>
            <person name="Kouvelis V.N."/>
        </authorList>
    </citation>
    <scope>NUCLEOTIDE SEQUENCE [LARGE SCALE GENOMIC DNA]</scope>
    <source>
        <strain evidence="2 3">ATHUM6906</strain>
    </source>
</reference>
<keyword evidence="3" id="KW-1185">Reference proteome</keyword>
<comment type="caution">
    <text evidence="2">The sequence shown here is derived from an EMBL/GenBank/DDBJ whole genome shotgun (WGS) entry which is preliminary data.</text>
</comment>
<protein>
    <submittedName>
        <fullName evidence="2">Uncharacterized protein</fullName>
    </submittedName>
</protein>
<sequence length="360" mass="40803">MCTTNVYTYVYPDGHKETSEQATLCASSRHNKPCNNNVVFKHPKIVQYTDGASGASPSSSYLAQFPPSPSYTPRSSTPNHRSGDESDRSRRSSSSSRRRASIYINGQRVVGLDRHDGPSSRRERIVLVDGPPTPRTPPQAFNFPHTAPASPNTNASPYLGSSPRESISGFSRRPIIVDDRQHAERPRVRVEVLETSPSSRTSRRDRHSSASSRESRSYSGDEEESRRRQRERDERRAEKEREEDEERQRKVRARIAKANAEINKRPAVPVPPAPVRASSFSSTAAAVGPADLVDGVKGMTFEEERREEKARKIARKQQREDEEAQRQRLAERMMPRRRATVGPGSRRHRVLYDDGVYRWE</sequence>
<dbReference type="Proteomes" id="UP001338125">
    <property type="component" value="Unassembled WGS sequence"/>
</dbReference>